<gene>
    <name evidence="1" type="ORF">PTTW11_02939</name>
</gene>
<organism evidence="1 2">
    <name type="scientific">Pyrenophora teres f. teres</name>
    <dbReference type="NCBI Taxonomy" id="97479"/>
    <lineage>
        <taxon>Eukaryota</taxon>
        <taxon>Fungi</taxon>
        <taxon>Dikarya</taxon>
        <taxon>Ascomycota</taxon>
        <taxon>Pezizomycotina</taxon>
        <taxon>Dothideomycetes</taxon>
        <taxon>Pleosporomycetidae</taxon>
        <taxon>Pleosporales</taxon>
        <taxon>Pleosporineae</taxon>
        <taxon>Pleosporaceae</taxon>
        <taxon>Pyrenophora</taxon>
    </lineage>
</organism>
<name>A0A6S6VTF7_9PLEO</name>
<evidence type="ECO:0000313" key="1">
    <source>
        <dbReference type="EMBL" id="CAE7016341.1"/>
    </source>
</evidence>
<dbReference type="Proteomes" id="UP000472372">
    <property type="component" value="Chromosome 2"/>
</dbReference>
<accession>A0A6S6VTF7</accession>
<evidence type="ECO:0000313" key="2">
    <source>
        <dbReference type="Proteomes" id="UP000472372"/>
    </source>
</evidence>
<dbReference type="AlphaFoldDB" id="A0A6S6VTF7"/>
<reference evidence="1" key="1">
    <citation type="submission" date="2021-02" db="EMBL/GenBank/DDBJ databases">
        <authorList>
            <person name="Syme A R."/>
            <person name="Syme A R."/>
            <person name="Moolhuijzen P."/>
        </authorList>
    </citation>
    <scope>NUCLEOTIDE SEQUENCE</scope>
    <source>
        <strain evidence="1">W1-1</strain>
    </source>
</reference>
<protein>
    <submittedName>
        <fullName evidence="1">Uncharacterized protein</fullName>
    </submittedName>
</protein>
<proteinExistence type="predicted"/>
<sequence>MRMILALGIAFFGPTVVNAARGWECSCYHPEDPKTSFANHLCANDPSRFCYDPRRNINSCILDDFLTNPMCGHAYQILNADNVLVDDPYIIAQCRISQNGNCR</sequence>
<dbReference type="EMBL" id="HG992978">
    <property type="protein sequence ID" value="CAE7016341.1"/>
    <property type="molecule type" value="Genomic_DNA"/>
</dbReference>